<dbReference type="GO" id="GO:0003964">
    <property type="term" value="F:RNA-directed DNA polymerase activity"/>
    <property type="evidence" value="ECO:0007669"/>
    <property type="project" value="UniProtKB-KW"/>
</dbReference>
<keyword evidence="2" id="KW-1185">Reference proteome</keyword>
<reference evidence="2" key="1">
    <citation type="journal article" date="2019" name="Plant Biotechnol. J.">
        <title>Genome sequencing of the Australian wild diploid species Gossypium australe highlights disease resistance and delayed gland morphogenesis.</title>
        <authorList>
            <person name="Cai Y."/>
            <person name="Cai X."/>
            <person name="Wang Q."/>
            <person name="Wang P."/>
            <person name="Zhang Y."/>
            <person name="Cai C."/>
            <person name="Xu Y."/>
            <person name="Wang K."/>
            <person name="Zhou Z."/>
            <person name="Wang C."/>
            <person name="Geng S."/>
            <person name="Li B."/>
            <person name="Dong Q."/>
            <person name="Hou Y."/>
            <person name="Wang H."/>
            <person name="Ai P."/>
            <person name="Liu Z."/>
            <person name="Yi F."/>
            <person name="Sun M."/>
            <person name="An G."/>
            <person name="Cheng J."/>
            <person name="Zhang Y."/>
            <person name="Shi Q."/>
            <person name="Xie Y."/>
            <person name="Shi X."/>
            <person name="Chang Y."/>
            <person name="Huang F."/>
            <person name="Chen Y."/>
            <person name="Hong S."/>
            <person name="Mi L."/>
            <person name="Sun Q."/>
            <person name="Zhang L."/>
            <person name="Zhou B."/>
            <person name="Peng R."/>
            <person name="Zhang X."/>
            <person name="Liu F."/>
        </authorList>
    </citation>
    <scope>NUCLEOTIDE SEQUENCE [LARGE SCALE GENOMIC DNA]</scope>
    <source>
        <strain evidence="2">cv. PA1801</strain>
    </source>
</reference>
<dbReference type="OrthoDB" id="995141at2759"/>
<dbReference type="EMBL" id="SMMG02000013">
    <property type="protein sequence ID" value="KAA3453036.1"/>
    <property type="molecule type" value="Genomic_DNA"/>
</dbReference>
<comment type="caution">
    <text evidence="1">The sequence shown here is derived from an EMBL/GenBank/DDBJ whole genome shotgun (WGS) entry which is preliminary data.</text>
</comment>
<keyword evidence="1" id="KW-0548">Nucleotidyltransferase</keyword>
<evidence type="ECO:0000313" key="2">
    <source>
        <dbReference type="Proteomes" id="UP000325315"/>
    </source>
</evidence>
<keyword evidence="1" id="KW-0808">Transferase</keyword>
<keyword evidence="1" id="KW-0695">RNA-directed DNA polymerase</keyword>
<evidence type="ECO:0000313" key="1">
    <source>
        <dbReference type="EMBL" id="KAA3453036.1"/>
    </source>
</evidence>
<name>A0A5B6U8B4_9ROSI</name>
<dbReference type="PANTHER" id="PTHR31286:SF99">
    <property type="entry name" value="DUF4283 DOMAIN-CONTAINING PROTEIN"/>
    <property type="match status" value="1"/>
</dbReference>
<gene>
    <name evidence="1" type="ORF">EPI10_009115</name>
</gene>
<protein>
    <submittedName>
        <fullName evidence="1">Reverse transcriptase</fullName>
    </submittedName>
</protein>
<dbReference type="Proteomes" id="UP000325315">
    <property type="component" value="Unassembled WGS sequence"/>
</dbReference>
<accession>A0A5B6U8B4</accession>
<proteinExistence type="predicted"/>
<organism evidence="1 2">
    <name type="scientific">Gossypium australe</name>
    <dbReference type="NCBI Taxonomy" id="47621"/>
    <lineage>
        <taxon>Eukaryota</taxon>
        <taxon>Viridiplantae</taxon>
        <taxon>Streptophyta</taxon>
        <taxon>Embryophyta</taxon>
        <taxon>Tracheophyta</taxon>
        <taxon>Spermatophyta</taxon>
        <taxon>Magnoliopsida</taxon>
        <taxon>eudicotyledons</taxon>
        <taxon>Gunneridae</taxon>
        <taxon>Pentapetalae</taxon>
        <taxon>rosids</taxon>
        <taxon>malvids</taxon>
        <taxon>Malvales</taxon>
        <taxon>Malvaceae</taxon>
        <taxon>Malvoideae</taxon>
        <taxon>Gossypium</taxon>
    </lineage>
</organism>
<dbReference type="AlphaFoldDB" id="A0A5B6U8B4"/>
<dbReference type="InterPro" id="IPR040256">
    <property type="entry name" value="At4g02000-like"/>
</dbReference>
<dbReference type="PANTHER" id="PTHR31286">
    <property type="entry name" value="GLYCINE-RICH CELL WALL STRUCTURAL PROTEIN 1.8-LIKE"/>
    <property type="match status" value="1"/>
</dbReference>
<sequence>MSCVNCLTLGIGFGCNYLIVNPKCPVQLMDLENDFFLDENNYNKALIGGPWVIFGRYLTVPPWPPDFSTSQSGIETQVVWIQFLGLPKGYYSDCLLRAIDQTVGLVVKLGVHKDCARRQGRSHYSKTNL</sequence>